<dbReference type="STRING" id="135208.A0A4Y9ZT92"/>
<organism evidence="2 3">
    <name type="scientific">Hericium alpestre</name>
    <dbReference type="NCBI Taxonomy" id="135208"/>
    <lineage>
        <taxon>Eukaryota</taxon>
        <taxon>Fungi</taxon>
        <taxon>Dikarya</taxon>
        <taxon>Basidiomycota</taxon>
        <taxon>Agaricomycotina</taxon>
        <taxon>Agaricomycetes</taxon>
        <taxon>Russulales</taxon>
        <taxon>Hericiaceae</taxon>
        <taxon>Hericium</taxon>
    </lineage>
</organism>
<dbReference type="CDD" id="cd20071">
    <property type="entry name" value="SET_SMYD"/>
    <property type="match status" value="1"/>
</dbReference>
<evidence type="ECO:0000259" key="1">
    <source>
        <dbReference type="PROSITE" id="PS50280"/>
    </source>
</evidence>
<dbReference type="InterPro" id="IPR050869">
    <property type="entry name" value="H3K4_H4K5_MeTrfase"/>
</dbReference>
<gene>
    <name evidence="2" type="ORF">EWM64_g6736</name>
</gene>
<evidence type="ECO:0000313" key="2">
    <source>
        <dbReference type="EMBL" id="TFY77277.1"/>
    </source>
</evidence>
<dbReference type="Proteomes" id="UP000298061">
    <property type="component" value="Unassembled WGS sequence"/>
</dbReference>
<name>A0A4Y9ZT92_9AGAM</name>
<dbReference type="Pfam" id="PF00856">
    <property type="entry name" value="SET"/>
    <property type="match status" value="1"/>
</dbReference>
<dbReference type="Gene3D" id="2.170.270.10">
    <property type="entry name" value="SET domain"/>
    <property type="match status" value="1"/>
</dbReference>
<proteinExistence type="predicted"/>
<keyword evidence="3" id="KW-1185">Reference proteome</keyword>
<reference evidence="2 3" key="1">
    <citation type="submission" date="2019-02" db="EMBL/GenBank/DDBJ databases">
        <title>Genome sequencing of the rare red list fungi Hericium alpestre (H. flagellum).</title>
        <authorList>
            <person name="Buettner E."/>
            <person name="Kellner H."/>
        </authorList>
    </citation>
    <scope>NUCLEOTIDE SEQUENCE [LARGE SCALE GENOMIC DNA]</scope>
    <source>
        <strain evidence="2 3">DSM 108284</strain>
    </source>
</reference>
<dbReference type="SUPFAM" id="SSF82199">
    <property type="entry name" value="SET domain"/>
    <property type="match status" value="1"/>
</dbReference>
<evidence type="ECO:0000313" key="3">
    <source>
        <dbReference type="Proteomes" id="UP000298061"/>
    </source>
</evidence>
<dbReference type="PROSITE" id="PS50280">
    <property type="entry name" value="SET"/>
    <property type="match status" value="1"/>
</dbReference>
<sequence>MSHEPCKIKVKLIKPAGLVNTINGPFNARQDGAGAHSLFERNVEQLANALHIFRCNCHHQPLVVIDPDYQAVYFESLVVGLARYALRQADHSGTPLQTSASPRSEPLISLLSQSLSTLSIVDRLLSRTSVLSTPKGVEFAAVCEILSHMNHSCVPNIAMCFDVSSFAYTLYATRTIEAGKEITISYTQLIAPAATCQARLARYGFACICPSCTFHDASDQVHGWLANSLPPSSWVLWALLCSKLHYGLPDNKLMEIAHQIIQILKTENLQASPMYVEFLRVLGLLIMGTFPRIQ</sequence>
<comment type="caution">
    <text evidence="2">The sequence shown here is derived from an EMBL/GenBank/DDBJ whole genome shotgun (WGS) entry which is preliminary data.</text>
</comment>
<dbReference type="InterPro" id="IPR046341">
    <property type="entry name" value="SET_dom_sf"/>
</dbReference>
<dbReference type="PANTHER" id="PTHR12197:SF292">
    <property type="entry name" value="SET DOMAIN-CONTAINING PROTEIN"/>
    <property type="match status" value="1"/>
</dbReference>
<dbReference type="PANTHER" id="PTHR12197">
    <property type="entry name" value="HISTONE-LYSINE N-METHYLTRANSFERASE SMYD"/>
    <property type="match status" value="1"/>
</dbReference>
<feature type="domain" description="SET" evidence="1">
    <location>
        <begin position="6"/>
        <end position="187"/>
    </location>
</feature>
<dbReference type="InterPro" id="IPR001214">
    <property type="entry name" value="SET_dom"/>
</dbReference>
<dbReference type="AlphaFoldDB" id="A0A4Y9ZT92"/>
<dbReference type="EMBL" id="SFCI01000956">
    <property type="protein sequence ID" value="TFY77277.1"/>
    <property type="molecule type" value="Genomic_DNA"/>
</dbReference>
<dbReference type="OrthoDB" id="5945798at2759"/>
<accession>A0A4Y9ZT92</accession>
<protein>
    <recommendedName>
        <fullName evidence="1">SET domain-containing protein</fullName>
    </recommendedName>
</protein>